<organism evidence="1 2">
    <name type="scientific">Turnera subulata</name>
    <dbReference type="NCBI Taxonomy" id="218843"/>
    <lineage>
        <taxon>Eukaryota</taxon>
        <taxon>Viridiplantae</taxon>
        <taxon>Streptophyta</taxon>
        <taxon>Embryophyta</taxon>
        <taxon>Tracheophyta</taxon>
        <taxon>Spermatophyta</taxon>
        <taxon>Magnoliopsida</taxon>
        <taxon>eudicotyledons</taxon>
        <taxon>Gunneridae</taxon>
        <taxon>Pentapetalae</taxon>
        <taxon>rosids</taxon>
        <taxon>fabids</taxon>
        <taxon>Malpighiales</taxon>
        <taxon>Passifloraceae</taxon>
        <taxon>Turnera</taxon>
    </lineage>
</organism>
<dbReference type="AlphaFoldDB" id="A0A9Q0GHP4"/>
<sequence>LCSSLLMVLVQATKLPLPLSLPQTTTSTLFEPNSLSLALMHSDSSLSLFPSLPFPSLSSLLNKPQTLIPPPSSSSSFVLLQHQNPNPRVVFLVAGPHRGGTQILFRFYILKRNNLFGKAQILCNQKGISAVPKLGALLDMNHGASIKVVGSINYFAMHSVSSRKVWVFALKLIGDDEDGDVVKLMRCAVIECNVPVWSMTLFFGVLILGEDNGVRIFNLRQLAKGRVKKVKSSNSVGNLDMNANKVEGKGLKLPNGVIGPTCNGVLEGKPRSMKNRQHSGEGCASFVALSSKDLEGGKSSIVKAVSVQALSPKKFLILDSMGDMHIMTLSDAVGGSNIMPQIRRLPHCMKVQKLAIIPDVSSRIQTVWVSDGLYSLHVMTVSEVDATLSKQFFLVKRYKKLHLGLQMVY</sequence>
<reference evidence="1" key="1">
    <citation type="submission" date="2022-02" db="EMBL/GenBank/DDBJ databases">
        <authorList>
            <person name="Henning P.M."/>
            <person name="McCubbin A.G."/>
            <person name="Shore J.S."/>
        </authorList>
    </citation>
    <scope>NUCLEOTIDE SEQUENCE</scope>
    <source>
        <strain evidence="1">F60SS</strain>
        <tissue evidence="1">Leaves</tissue>
    </source>
</reference>
<accession>A0A9Q0GHP4</accession>
<comment type="caution">
    <text evidence="1">The sequence shown here is derived from an EMBL/GenBank/DDBJ whole genome shotgun (WGS) entry which is preliminary data.</text>
</comment>
<dbReference type="Proteomes" id="UP001141552">
    <property type="component" value="Unassembled WGS sequence"/>
</dbReference>
<proteinExistence type="predicted"/>
<gene>
    <name evidence="1" type="ORF">Tsubulata_019371</name>
</gene>
<protein>
    <submittedName>
        <fullName evidence="1">Uncharacterized protein</fullName>
    </submittedName>
</protein>
<evidence type="ECO:0000313" key="1">
    <source>
        <dbReference type="EMBL" id="KAJ4850077.1"/>
    </source>
</evidence>
<name>A0A9Q0GHP4_9ROSI</name>
<dbReference type="PANTHER" id="PTHR37383">
    <property type="entry name" value="OS01G0694200 PROTEIN"/>
    <property type="match status" value="1"/>
</dbReference>
<reference evidence="1" key="2">
    <citation type="journal article" date="2023" name="Plants (Basel)">
        <title>Annotation of the Turnera subulata (Passifloraceae) Draft Genome Reveals the S-Locus Evolved after the Divergence of Turneroideae from Passifloroideae in a Stepwise Manner.</title>
        <authorList>
            <person name="Henning P.M."/>
            <person name="Roalson E.H."/>
            <person name="Mir W."/>
            <person name="McCubbin A.G."/>
            <person name="Shore J.S."/>
        </authorList>
    </citation>
    <scope>NUCLEOTIDE SEQUENCE</scope>
    <source>
        <strain evidence="1">F60SS</strain>
    </source>
</reference>
<keyword evidence="2" id="KW-1185">Reference proteome</keyword>
<dbReference type="OrthoDB" id="1925091at2759"/>
<dbReference type="PANTHER" id="PTHR37383:SF1">
    <property type="entry name" value="OS01G0694200 PROTEIN"/>
    <property type="match status" value="1"/>
</dbReference>
<feature type="non-terminal residue" evidence="1">
    <location>
        <position position="409"/>
    </location>
</feature>
<dbReference type="EMBL" id="JAKUCV010000426">
    <property type="protein sequence ID" value="KAJ4850077.1"/>
    <property type="molecule type" value="Genomic_DNA"/>
</dbReference>
<evidence type="ECO:0000313" key="2">
    <source>
        <dbReference type="Proteomes" id="UP001141552"/>
    </source>
</evidence>